<dbReference type="RefSeq" id="WP_134046415.1">
    <property type="nucleotide sequence ID" value="NZ_FOWW01000015.1"/>
</dbReference>
<protein>
    <recommendedName>
        <fullName evidence="4">tRNA_anti-like</fullName>
    </recommendedName>
</protein>
<evidence type="ECO:0008006" key="4">
    <source>
        <dbReference type="Google" id="ProtNLM"/>
    </source>
</evidence>
<dbReference type="AlphaFoldDB" id="A0A1I6AWQ5"/>
<reference evidence="3" key="1">
    <citation type="submission" date="2016-10" db="EMBL/GenBank/DDBJ databases">
        <authorList>
            <person name="Varghese N."/>
            <person name="Submissions S."/>
        </authorList>
    </citation>
    <scope>NUCLEOTIDE SEQUENCE [LARGE SCALE GENOMIC DNA]</scope>
    <source>
        <strain evidence="3">CGMCC 4.5579</strain>
    </source>
</reference>
<organism evidence="2 3">
    <name type="scientific">Amycolatopsis arida</name>
    <dbReference type="NCBI Taxonomy" id="587909"/>
    <lineage>
        <taxon>Bacteria</taxon>
        <taxon>Bacillati</taxon>
        <taxon>Actinomycetota</taxon>
        <taxon>Actinomycetes</taxon>
        <taxon>Pseudonocardiales</taxon>
        <taxon>Pseudonocardiaceae</taxon>
        <taxon>Amycolatopsis</taxon>
    </lineage>
</organism>
<evidence type="ECO:0000313" key="3">
    <source>
        <dbReference type="Proteomes" id="UP000198727"/>
    </source>
</evidence>
<gene>
    <name evidence="2" type="ORF">SAMN05421810_11537</name>
</gene>
<dbReference type="PROSITE" id="PS00430">
    <property type="entry name" value="TONB_DEPENDENT_REC_1"/>
    <property type="match status" value="1"/>
</dbReference>
<dbReference type="InterPro" id="IPR010916">
    <property type="entry name" value="TonB_box_CS"/>
</dbReference>
<dbReference type="EMBL" id="FOWW01000015">
    <property type="protein sequence ID" value="SFQ73073.1"/>
    <property type="molecule type" value="Genomic_DNA"/>
</dbReference>
<dbReference type="PROSITE" id="PS51257">
    <property type="entry name" value="PROKAR_LIPOPROTEIN"/>
    <property type="match status" value="1"/>
</dbReference>
<dbReference type="STRING" id="587909.SAMN05421810_11537"/>
<sequence>MPTTRTRGWRRGTAAVLAALPLVLAGCDEDSAGPETGADVEDVTEDDYFGTNEYVGETVTVSAAVTDVINPRAYVLGGQAYGDESLLVLYAEGNQDVREGTTVRATGTVRQFRHADYVEPYGLVDEGRVAGFADEEFLVADRIQITQS</sequence>
<keyword evidence="1" id="KW-0732">Signal</keyword>
<dbReference type="Proteomes" id="UP000198727">
    <property type="component" value="Unassembled WGS sequence"/>
</dbReference>
<accession>A0A1I6AWQ5</accession>
<evidence type="ECO:0000256" key="1">
    <source>
        <dbReference type="SAM" id="SignalP"/>
    </source>
</evidence>
<feature type="chain" id="PRO_5038917039" description="tRNA_anti-like" evidence="1">
    <location>
        <begin position="26"/>
        <end position="148"/>
    </location>
</feature>
<dbReference type="OrthoDB" id="3696716at2"/>
<proteinExistence type="predicted"/>
<evidence type="ECO:0000313" key="2">
    <source>
        <dbReference type="EMBL" id="SFQ73073.1"/>
    </source>
</evidence>
<keyword evidence="3" id="KW-1185">Reference proteome</keyword>
<name>A0A1I6AWQ5_9PSEU</name>
<feature type="signal peptide" evidence="1">
    <location>
        <begin position="1"/>
        <end position="25"/>
    </location>
</feature>